<dbReference type="STRING" id="13035.Dacsa_2847"/>
<organism evidence="7 8">
    <name type="scientific">Dactylococcopsis salina (strain PCC 8305)</name>
    <name type="common">Myxobactron salinum</name>
    <dbReference type="NCBI Taxonomy" id="13035"/>
    <lineage>
        <taxon>Bacteria</taxon>
        <taxon>Bacillati</taxon>
        <taxon>Cyanobacteriota</taxon>
        <taxon>Cyanophyceae</taxon>
        <taxon>Nodosilineales</taxon>
        <taxon>Cymatolegaceae</taxon>
        <taxon>Dactylococcopsis</taxon>
    </lineage>
</organism>
<dbReference type="AlphaFoldDB" id="K9YZ50"/>
<accession>K9YZ50</accession>
<feature type="binding site" evidence="6">
    <location>
        <position position="108"/>
    </location>
    <ligand>
        <name>Fe cation</name>
        <dbReference type="ChEBI" id="CHEBI:24875"/>
    </ligand>
</feature>
<keyword evidence="2 6" id="KW-0479">Metal-binding</keyword>
<dbReference type="Gene3D" id="3.90.45.10">
    <property type="entry name" value="Peptide deformylase"/>
    <property type="match status" value="1"/>
</dbReference>
<feature type="active site" evidence="6">
    <location>
        <position position="151"/>
    </location>
</feature>
<evidence type="ECO:0000256" key="3">
    <source>
        <dbReference type="ARBA" id="ARBA00022801"/>
    </source>
</evidence>
<evidence type="ECO:0000313" key="8">
    <source>
        <dbReference type="Proteomes" id="UP000010482"/>
    </source>
</evidence>
<evidence type="ECO:0000256" key="6">
    <source>
        <dbReference type="HAMAP-Rule" id="MF_00163"/>
    </source>
</evidence>
<dbReference type="OrthoDB" id="9784988at2"/>
<dbReference type="PATRIC" id="fig|13035.3.peg.3245"/>
<evidence type="ECO:0000256" key="1">
    <source>
        <dbReference type="ARBA" id="ARBA00010759"/>
    </source>
</evidence>
<dbReference type="GO" id="GO:0042586">
    <property type="term" value="F:peptide deformylase activity"/>
    <property type="evidence" value="ECO:0007669"/>
    <property type="project" value="UniProtKB-UniRule"/>
</dbReference>
<dbReference type="HOGENOM" id="CLU_061901_4_2_3"/>
<dbReference type="PIRSF" id="PIRSF004749">
    <property type="entry name" value="Pep_def"/>
    <property type="match status" value="1"/>
</dbReference>
<evidence type="ECO:0000256" key="5">
    <source>
        <dbReference type="ARBA" id="ARBA00023004"/>
    </source>
</evidence>
<proteinExistence type="inferred from homology"/>
<dbReference type="CDD" id="cd00487">
    <property type="entry name" value="Pep_deformylase"/>
    <property type="match status" value="1"/>
</dbReference>
<feature type="binding site" evidence="6">
    <location>
        <position position="154"/>
    </location>
    <ligand>
        <name>Fe cation</name>
        <dbReference type="ChEBI" id="CHEBI:24875"/>
    </ligand>
</feature>
<evidence type="ECO:0000313" key="7">
    <source>
        <dbReference type="EMBL" id="AFZ51408.1"/>
    </source>
</evidence>
<sequence>MSSASTVAKKKQTPQNTLSLHYLGDRVLRQPTKRISKINQSVRDLAQEMVQTMYAEQGIGLAAPQVGVNKQMLVIDCDPNNTATPPLVLINPEIQTYSPELATGEEGCLSIPGVYLDVVRPEAVQVKFRDESGRPQKMKASGLLARVIQHELDHLHGVLFVDRVRNDLVLTEALNKQGFSAKAVQPIKS</sequence>
<dbReference type="KEGG" id="dsl:Dacsa_2847"/>
<dbReference type="Proteomes" id="UP000010482">
    <property type="component" value="Chromosome"/>
</dbReference>
<evidence type="ECO:0000256" key="4">
    <source>
        <dbReference type="ARBA" id="ARBA00022917"/>
    </source>
</evidence>
<comment type="catalytic activity">
    <reaction evidence="6">
        <text>N-terminal N-formyl-L-methionyl-[peptide] + H2O = N-terminal L-methionyl-[peptide] + formate</text>
        <dbReference type="Rhea" id="RHEA:24420"/>
        <dbReference type="Rhea" id="RHEA-COMP:10639"/>
        <dbReference type="Rhea" id="RHEA-COMP:10640"/>
        <dbReference type="ChEBI" id="CHEBI:15377"/>
        <dbReference type="ChEBI" id="CHEBI:15740"/>
        <dbReference type="ChEBI" id="CHEBI:49298"/>
        <dbReference type="ChEBI" id="CHEBI:64731"/>
        <dbReference type="EC" id="3.5.1.88"/>
    </reaction>
</comment>
<evidence type="ECO:0000256" key="2">
    <source>
        <dbReference type="ARBA" id="ARBA00022723"/>
    </source>
</evidence>
<dbReference type="FunFam" id="3.90.45.10:FF:000005">
    <property type="entry name" value="Peptide deformylase"/>
    <property type="match status" value="1"/>
</dbReference>
<keyword evidence="4 6" id="KW-0648">Protein biosynthesis</keyword>
<dbReference type="GO" id="GO:0006412">
    <property type="term" value="P:translation"/>
    <property type="evidence" value="ECO:0007669"/>
    <property type="project" value="UniProtKB-UniRule"/>
</dbReference>
<dbReference type="NCBIfam" id="NF001159">
    <property type="entry name" value="PRK00150.1-3"/>
    <property type="match status" value="1"/>
</dbReference>
<dbReference type="InterPro" id="IPR036821">
    <property type="entry name" value="Peptide_deformylase_sf"/>
</dbReference>
<gene>
    <name evidence="6" type="primary">def</name>
    <name evidence="7" type="ORF">Dacsa_2847</name>
</gene>
<dbReference type="HAMAP" id="MF_00163">
    <property type="entry name" value="Pep_deformylase"/>
    <property type="match status" value="1"/>
</dbReference>
<dbReference type="SUPFAM" id="SSF56420">
    <property type="entry name" value="Peptide deformylase"/>
    <property type="match status" value="1"/>
</dbReference>
<protein>
    <recommendedName>
        <fullName evidence="6">Peptide deformylase</fullName>
        <shortName evidence="6">PDF</shortName>
        <ecNumber evidence="6">3.5.1.88</ecNumber>
    </recommendedName>
    <alternativeName>
        <fullName evidence="6">Polypeptide deformylase</fullName>
    </alternativeName>
</protein>
<feature type="binding site" evidence="6">
    <location>
        <position position="150"/>
    </location>
    <ligand>
        <name>Fe cation</name>
        <dbReference type="ChEBI" id="CHEBI:24875"/>
    </ligand>
</feature>
<dbReference type="PRINTS" id="PR01576">
    <property type="entry name" value="PDEFORMYLASE"/>
</dbReference>
<keyword evidence="5 6" id="KW-0408">Iron</keyword>
<dbReference type="eggNOG" id="COG0242">
    <property type="taxonomic scope" value="Bacteria"/>
</dbReference>
<comment type="similarity">
    <text evidence="1 6">Belongs to the polypeptide deformylase family.</text>
</comment>
<keyword evidence="3 6" id="KW-0378">Hydrolase</keyword>
<dbReference type="PANTHER" id="PTHR10458">
    <property type="entry name" value="PEPTIDE DEFORMYLASE"/>
    <property type="match status" value="1"/>
</dbReference>
<dbReference type="InterPro" id="IPR023635">
    <property type="entry name" value="Peptide_deformylase"/>
</dbReference>
<dbReference type="GO" id="GO:0046872">
    <property type="term" value="F:metal ion binding"/>
    <property type="evidence" value="ECO:0007669"/>
    <property type="project" value="UniProtKB-KW"/>
</dbReference>
<name>K9YZ50_DACS8</name>
<dbReference type="RefSeq" id="WP_015230388.1">
    <property type="nucleotide sequence ID" value="NC_019780.1"/>
</dbReference>
<dbReference type="EC" id="3.5.1.88" evidence="6"/>
<dbReference type="Pfam" id="PF01327">
    <property type="entry name" value="Pep_deformylase"/>
    <property type="match status" value="1"/>
</dbReference>
<keyword evidence="8" id="KW-1185">Reference proteome</keyword>
<comment type="function">
    <text evidence="6">Removes the formyl group from the N-terminal Met of newly synthesized proteins. Requires at least a dipeptide for an efficient rate of reaction. N-terminal L-methionine is a prerequisite for activity but the enzyme has broad specificity at other positions.</text>
</comment>
<reference evidence="7" key="1">
    <citation type="submission" date="2012-04" db="EMBL/GenBank/DDBJ databases">
        <title>Finished genome of Dactylococcopsis salina PCC 8305.</title>
        <authorList>
            <consortium name="US DOE Joint Genome Institute"/>
            <person name="Gugger M."/>
            <person name="Coursin T."/>
            <person name="Rippka R."/>
            <person name="Tandeau De Marsac N."/>
            <person name="Huntemann M."/>
            <person name="Wei C.-L."/>
            <person name="Han J."/>
            <person name="Detter J.C."/>
            <person name="Han C."/>
            <person name="Tapia R."/>
            <person name="Daligault H."/>
            <person name="Chen A."/>
            <person name="Krypides N."/>
            <person name="Mavromatis K."/>
            <person name="Markowitz V."/>
            <person name="Szeto E."/>
            <person name="Ivanova N."/>
            <person name="Ovchinnikova G."/>
            <person name="Pagani I."/>
            <person name="Pati A."/>
            <person name="Goodwin L."/>
            <person name="Peters L."/>
            <person name="Pitluck S."/>
            <person name="Woyke T."/>
            <person name="Kerfeld C."/>
        </authorList>
    </citation>
    <scope>NUCLEOTIDE SEQUENCE [LARGE SCALE GENOMIC DNA]</scope>
    <source>
        <strain evidence="7">PCC 8305</strain>
    </source>
</reference>
<dbReference type="EMBL" id="CP003944">
    <property type="protein sequence ID" value="AFZ51408.1"/>
    <property type="molecule type" value="Genomic_DNA"/>
</dbReference>
<dbReference type="NCBIfam" id="TIGR00079">
    <property type="entry name" value="pept_deformyl"/>
    <property type="match status" value="1"/>
</dbReference>
<comment type="cofactor">
    <cofactor evidence="6">
        <name>Fe(2+)</name>
        <dbReference type="ChEBI" id="CHEBI:29033"/>
    </cofactor>
    <text evidence="6">Binds 1 Fe(2+) ion.</text>
</comment>
<dbReference type="PANTHER" id="PTHR10458:SF22">
    <property type="entry name" value="PEPTIDE DEFORMYLASE"/>
    <property type="match status" value="1"/>
</dbReference>